<evidence type="ECO:0000313" key="2">
    <source>
        <dbReference type="EMBL" id="MCM6761172.1"/>
    </source>
</evidence>
<dbReference type="InterPro" id="IPR000182">
    <property type="entry name" value="GNAT_dom"/>
</dbReference>
<organism evidence="2 3">
    <name type="scientific">Rathayibacter rubneri</name>
    <dbReference type="NCBI Taxonomy" id="2950106"/>
    <lineage>
        <taxon>Bacteria</taxon>
        <taxon>Bacillati</taxon>
        <taxon>Actinomycetota</taxon>
        <taxon>Actinomycetes</taxon>
        <taxon>Micrococcales</taxon>
        <taxon>Microbacteriaceae</taxon>
        <taxon>Rathayibacter</taxon>
    </lineage>
</organism>
<keyword evidence="3" id="KW-1185">Reference proteome</keyword>
<dbReference type="RefSeq" id="WP_251943150.1">
    <property type="nucleotide sequence ID" value="NZ_JAMRYM010000003.1"/>
</dbReference>
<dbReference type="PANTHER" id="PTHR43441">
    <property type="entry name" value="RIBOSOMAL-PROTEIN-SERINE ACETYLTRANSFERASE"/>
    <property type="match status" value="1"/>
</dbReference>
<dbReference type="EMBL" id="JAMRYM010000003">
    <property type="protein sequence ID" value="MCM6761172.1"/>
    <property type="molecule type" value="Genomic_DNA"/>
</dbReference>
<gene>
    <name evidence="2" type="ORF">NB037_01955</name>
</gene>
<dbReference type="InterPro" id="IPR051908">
    <property type="entry name" value="Ribosomal_N-acetyltransferase"/>
</dbReference>
<dbReference type="InterPro" id="IPR016181">
    <property type="entry name" value="Acyl_CoA_acyltransferase"/>
</dbReference>
<dbReference type="SUPFAM" id="SSF55729">
    <property type="entry name" value="Acyl-CoA N-acyltransferases (Nat)"/>
    <property type="match status" value="1"/>
</dbReference>
<accession>A0A9X2IRQ1</accession>
<dbReference type="Gene3D" id="3.40.630.30">
    <property type="match status" value="1"/>
</dbReference>
<proteinExistence type="predicted"/>
<dbReference type="GO" id="GO:0005737">
    <property type="term" value="C:cytoplasm"/>
    <property type="evidence" value="ECO:0007669"/>
    <property type="project" value="TreeGrafter"/>
</dbReference>
<dbReference type="PROSITE" id="PS51186">
    <property type="entry name" value="GNAT"/>
    <property type="match status" value="1"/>
</dbReference>
<reference evidence="2" key="1">
    <citation type="submission" date="2022-06" db="EMBL/GenBank/DDBJ databases">
        <title>Whole genome shotgun sequencing (WGS) of Rathayibacter sp. ZW T2_19, isolated from stored onions (Allium cepa).</title>
        <authorList>
            <person name="Stoll D.A."/>
            <person name="Huch M."/>
        </authorList>
    </citation>
    <scope>NUCLEOTIDE SEQUENCE</scope>
    <source>
        <strain evidence="2">ZW T2_19</strain>
    </source>
</reference>
<name>A0A9X2IRQ1_9MICO</name>
<protein>
    <submittedName>
        <fullName evidence="2">GNAT family N-acetyltransferase</fullName>
    </submittedName>
</protein>
<dbReference type="Pfam" id="PF13302">
    <property type="entry name" value="Acetyltransf_3"/>
    <property type="match status" value="1"/>
</dbReference>
<evidence type="ECO:0000259" key="1">
    <source>
        <dbReference type="PROSITE" id="PS51186"/>
    </source>
</evidence>
<evidence type="ECO:0000313" key="3">
    <source>
        <dbReference type="Proteomes" id="UP001155240"/>
    </source>
</evidence>
<dbReference type="GO" id="GO:1990189">
    <property type="term" value="F:protein N-terminal-serine acetyltransferase activity"/>
    <property type="evidence" value="ECO:0007669"/>
    <property type="project" value="TreeGrafter"/>
</dbReference>
<dbReference type="GO" id="GO:0008999">
    <property type="term" value="F:protein-N-terminal-alanine acetyltransferase activity"/>
    <property type="evidence" value="ECO:0007669"/>
    <property type="project" value="TreeGrafter"/>
</dbReference>
<dbReference type="AlphaFoldDB" id="A0A9X2IRQ1"/>
<sequence length="176" mass="19453">MRFTHDLSGGFRLALRTLDTVEEMHALTRANLERLRRWEPWALSDQTLEGTTAFTRAQLADFAARSVLPTVIMSGDALIGSASLRTNSYTQTAELGYWIDAAAEGRGAVTRACAALLTEVPRRGIRRVEIRTAVENERSSRVAERLGFTREGVLASALPLGDERLDVAVYGRTFAR</sequence>
<dbReference type="Proteomes" id="UP001155240">
    <property type="component" value="Unassembled WGS sequence"/>
</dbReference>
<comment type="caution">
    <text evidence="2">The sequence shown here is derived from an EMBL/GenBank/DDBJ whole genome shotgun (WGS) entry which is preliminary data.</text>
</comment>
<dbReference type="PANTHER" id="PTHR43441:SF10">
    <property type="entry name" value="ACETYLTRANSFERASE"/>
    <property type="match status" value="1"/>
</dbReference>
<feature type="domain" description="N-acetyltransferase" evidence="1">
    <location>
        <begin position="22"/>
        <end position="176"/>
    </location>
</feature>